<proteinExistence type="predicted"/>
<sequence length="679" mass="74068">MELSISTSHSEVQTYPSVALNEPELAPDPSKTIASWASVAGRQASMFVIAIKLTVPPKTKPPEKIDSLVLTLMSSETMNFPSGYWEQNNPFHDRLEVESAAGMAIQAGSTYYWDVPVLIPCNAAPYERGRYGRNYWRLSAKMQLPGLILKKQITSEKNLFIIAYPLDEAYSYDHVHSGLSDGLGPVQLSFISRSFNVGGYLRGAMLLPAPSPAIKLHAMTMSLLQTAELHSRKKPGHVEHYPVERYEFLRMEGEELQSYVDHTGALVRRVPCREAGGAIQMEWITRLPRDHQARPTTVMGGDAHIRHSHQLEFVLLFDTDGSKPVKDERGNVLRRRYRVTWPVSLLSCALRWRSIILPEYSEQDANPVPERDRDAYTGPNEHEDQTLCNCGERTEEFLKYEDITEGPTVFTTDLMRQGLRVQTGSGRRVGRSARRRGTTPAAGSAGSTAANGSGGAAGRSRSHARVAGEGSVTPRARGVSGAQGSSSRNASRSRHGSPSTSRRPSRSRRTSPSRLSGRPMTISSQGSSDNLSNGTPDRLSIEFAEEEDEYAGSGSSGSRRQSVDDAFGDGGFLDEDEGDAWDSEDDEELMNKLERERQKREQLYTTTPGRPYSSNGGGSGAATPPVASSSGSRHASNLHRHVASALRIGARSSSRSRDARGGEGANGSRPGTPGPGAGR</sequence>
<dbReference type="STRING" id="1569628.A0A316UKU3"/>
<feature type="compositionally biased region" description="Low complexity" evidence="1">
    <location>
        <begin position="643"/>
        <end position="653"/>
    </location>
</feature>
<evidence type="ECO:0000313" key="3">
    <source>
        <dbReference type="Proteomes" id="UP000245884"/>
    </source>
</evidence>
<protein>
    <recommendedName>
        <fullName evidence="4">Arrestin C-terminal-like domain-containing protein</fullName>
    </recommendedName>
</protein>
<name>A0A316UKU3_9BASI</name>
<feature type="compositionally biased region" description="Polar residues" evidence="1">
    <location>
        <begin position="521"/>
        <end position="535"/>
    </location>
</feature>
<feature type="compositionally biased region" description="Polar residues" evidence="1">
    <location>
        <begin position="603"/>
        <end position="614"/>
    </location>
</feature>
<feature type="compositionally biased region" description="Polar residues" evidence="1">
    <location>
        <begin position="626"/>
        <end position="635"/>
    </location>
</feature>
<accession>A0A316UKU3</accession>
<dbReference type="GeneID" id="37031597"/>
<evidence type="ECO:0008006" key="4">
    <source>
        <dbReference type="Google" id="ProtNLM"/>
    </source>
</evidence>
<feature type="compositionally biased region" description="Low complexity" evidence="1">
    <location>
        <begin position="438"/>
        <end position="451"/>
    </location>
</feature>
<gene>
    <name evidence="2" type="ORF">BDZ90DRAFT_67911</name>
</gene>
<feature type="region of interest" description="Disordered" evidence="1">
    <location>
        <begin position="364"/>
        <end position="386"/>
    </location>
</feature>
<dbReference type="EMBL" id="KZ819675">
    <property type="protein sequence ID" value="PWN25554.1"/>
    <property type="molecule type" value="Genomic_DNA"/>
</dbReference>
<dbReference type="RefSeq" id="XP_025360166.1">
    <property type="nucleotide sequence ID" value="XM_025509774.1"/>
</dbReference>
<evidence type="ECO:0000256" key="1">
    <source>
        <dbReference type="SAM" id="MobiDB-lite"/>
    </source>
</evidence>
<feature type="compositionally biased region" description="Basic residues" evidence="1">
    <location>
        <begin position="428"/>
        <end position="437"/>
    </location>
</feature>
<dbReference type="Proteomes" id="UP000245884">
    <property type="component" value="Unassembled WGS sequence"/>
</dbReference>
<dbReference type="AlphaFoldDB" id="A0A316UKU3"/>
<organism evidence="2 3">
    <name type="scientific">Jaminaea rosea</name>
    <dbReference type="NCBI Taxonomy" id="1569628"/>
    <lineage>
        <taxon>Eukaryota</taxon>
        <taxon>Fungi</taxon>
        <taxon>Dikarya</taxon>
        <taxon>Basidiomycota</taxon>
        <taxon>Ustilaginomycotina</taxon>
        <taxon>Exobasidiomycetes</taxon>
        <taxon>Microstromatales</taxon>
        <taxon>Microstromatales incertae sedis</taxon>
        <taxon>Jaminaea</taxon>
    </lineage>
</organism>
<feature type="compositionally biased region" description="Basic and acidic residues" evidence="1">
    <location>
        <begin position="369"/>
        <end position="385"/>
    </location>
</feature>
<feature type="region of interest" description="Disordered" evidence="1">
    <location>
        <begin position="415"/>
        <end position="679"/>
    </location>
</feature>
<reference evidence="2 3" key="1">
    <citation type="journal article" date="2018" name="Mol. Biol. Evol.">
        <title>Broad Genomic Sampling Reveals a Smut Pathogenic Ancestry of the Fungal Clade Ustilaginomycotina.</title>
        <authorList>
            <person name="Kijpornyongpan T."/>
            <person name="Mondo S.J."/>
            <person name="Barry K."/>
            <person name="Sandor L."/>
            <person name="Lee J."/>
            <person name="Lipzen A."/>
            <person name="Pangilinan J."/>
            <person name="LaButti K."/>
            <person name="Hainaut M."/>
            <person name="Henrissat B."/>
            <person name="Grigoriev I.V."/>
            <person name="Spatafora J.W."/>
            <person name="Aime M.C."/>
        </authorList>
    </citation>
    <scope>NUCLEOTIDE SEQUENCE [LARGE SCALE GENOMIC DNA]</scope>
    <source>
        <strain evidence="2 3">MCA 5214</strain>
    </source>
</reference>
<dbReference type="OrthoDB" id="3345971at2759"/>
<feature type="compositionally biased region" description="Basic and acidic residues" evidence="1">
    <location>
        <begin position="589"/>
        <end position="602"/>
    </location>
</feature>
<evidence type="ECO:0000313" key="2">
    <source>
        <dbReference type="EMBL" id="PWN25554.1"/>
    </source>
</evidence>
<feature type="compositionally biased region" description="Acidic residues" evidence="1">
    <location>
        <begin position="572"/>
        <end position="588"/>
    </location>
</feature>
<keyword evidence="3" id="KW-1185">Reference proteome</keyword>